<reference evidence="1 2" key="1">
    <citation type="submission" date="2011-08" db="EMBL/GenBank/DDBJ databases">
        <authorList>
            <person name="Liu Z.J."/>
            <person name="Shi F.L."/>
            <person name="Lu J.Q."/>
            <person name="Li M."/>
            <person name="Wang Z.L."/>
        </authorList>
    </citation>
    <scope>NUCLEOTIDE SEQUENCE [LARGE SCALE GENOMIC DNA]</scope>
    <source>
        <strain evidence="1 2">USNM 41457</strain>
    </source>
</reference>
<dbReference type="Proteomes" id="UP000003163">
    <property type="component" value="Unassembled WGS sequence"/>
</dbReference>
<dbReference type="EMBL" id="AFBI03000041">
    <property type="protein sequence ID" value="EJW03271.1"/>
    <property type="molecule type" value="Genomic_DNA"/>
</dbReference>
<accession>J9D652</accession>
<dbReference type="InParanoid" id="J9D652"/>
<comment type="caution">
    <text evidence="1">The sequence shown here is derived from an EMBL/GenBank/DDBJ whole genome shotgun (WGS) entry which is preliminary data.</text>
</comment>
<gene>
    <name evidence="1" type="ORF">EDEG_02375</name>
</gene>
<name>J9D652_EDHAE</name>
<sequence>MLVDMIVFPIKKLFSLVIGLFSFLNVVKYTNPYKISKSSQQLSQDSPQTEAYSFSLTMLGNVIDHHSKQNPIHNNVKTEDKFRQELMLYDNVIENNVEKEGSVLKRSIVDGNITLSDLQQAIYDGKDAIFNEYKIEDMFDLLTNEIQDYKEEFVWKGRLFQLIYNNLKIRKLYEMIMIEEYEDFQADNVLHFYNKKLSFCEIPKNNYLEQENANNQQEYERDKKTTLLLNRIINQNRNYLDENRDYINKFNKMFKLFWEHNFYMFEGLRSHFEEIEDSTGISEINKIETNECVYYDIKYEMVSDEVFIIDDIYNENNVNLRIVSSSKRNRKFLQKATNSLSDTIKFYLENCKNSLDFEKMW</sequence>
<reference evidence="2" key="2">
    <citation type="submission" date="2015-07" db="EMBL/GenBank/DDBJ databases">
        <title>Contrasting host-pathogen interactions and genome evolution in two generalist and specialist microsporidian pathogens of mosquitoes.</title>
        <authorList>
            <consortium name="The Broad Institute Genomics Platform"/>
            <consortium name="The Broad Institute Genome Sequencing Center for Infectious Disease"/>
            <person name="Cuomo C.A."/>
            <person name="Sanscrainte N.D."/>
            <person name="Goldberg J.M."/>
            <person name="Heiman D."/>
            <person name="Young S."/>
            <person name="Zeng Q."/>
            <person name="Becnel J.J."/>
            <person name="Birren B.W."/>
        </authorList>
    </citation>
    <scope>NUCLEOTIDE SEQUENCE [LARGE SCALE GENOMIC DNA]</scope>
    <source>
        <strain evidence="2">USNM 41457</strain>
    </source>
</reference>
<dbReference type="VEuPathDB" id="MicrosporidiaDB:EDEG_02375"/>
<evidence type="ECO:0000313" key="2">
    <source>
        <dbReference type="Proteomes" id="UP000003163"/>
    </source>
</evidence>
<dbReference type="AlphaFoldDB" id="J9D652"/>
<protein>
    <submittedName>
        <fullName evidence="1">Uncharacterized protein</fullName>
    </submittedName>
</protein>
<organism evidence="1 2">
    <name type="scientific">Edhazardia aedis (strain USNM 41457)</name>
    <name type="common">Microsporidian parasite</name>
    <dbReference type="NCBI Taxonomy" id="1003232"/>
    <lineage>
        <taxon>Eukaryota</taxon>
        <taxon>Fungi</taxon>
        <taxon>Fungi incertae sedis</taxon>
        <taxon>Microsporidia</taxon>
        <taxon>Edhazardia</taxon>
    </lineage>
</organism>
<proteinExistence type="predicted"/>
<keyword evidence="2" id="KW-1185">Reference proteome</keyword>
<evidence type="ECO:0000313" key="1">
    <source>
        <dbReference type="EMBL" id="EJW03271.1"/>
    </source>
</evidence>
<dbReference type="HOGENOM" id="CLU_046004_0_0_1"/>